<accession>A0ABT5UGB4</accession>
<evidence type="ECO:0000313" key="1">
    <source>
        <dbReference type="EMBL" id="MDE1464114.1"/>
    </source>
</evidence>
<proteinExistence type="predicted"/>
<sequence length="87" mass="10029">MLNAKYWMNKKTGKPIIYSNSLPFLLLDEANLIISAVKITDTVLAARKIKTMIVNILQTTLTMLRCSIKIDQPQVKRLFDSGFRYHE</sequence>
<dbReference type="EMBL" id="JAPMOU010000029">
    <property type="protein sequence ID" value="MDE1464114.1"/>
    <property type="molecule type" value="Genomic_DNA"/>
</dbReference>
<protein>
    <submittedName>
        <fullName evidence="1">Uncharacterized protein</fullName>
    </submittedName>
</protein>
<gene>
    <name evidence="1" type="ORF">ORQ98_19340</name>
</gene>
<reference evidence="1 2" key="1">
    <citation type="submission" date="2022-11" db="EMBL/GenBank/DDBJ databases">
        <title>Spartinivicinus poritis sp. nov., isolated from scleractinian coral Porites lutea.</title>
        <authorList>
            <person name="Zhang G."/>
            <person name="Cai L."/>
            <person name="Wei Q."/>
        </authorList>
    </citation>
    <scope>NUCLEOTIDE SEQUENCE [LARGE SCALE GENOMIC DNA]</scope>
    <source>
        <strain evidence="1 2">A2-2</strain>
    </source>
</reference>
<keyword evidence="2" id="KW-1185">Reference proteome</keyword>
<name>A0ABT5UGB4_9GAMM</name>
<dbReference type="Proteomes" id="UP001528823">
    <property type="component" value="Unassembled WGS sequence"/>
</dbReference>
<evidence type="ECO:0000313" key="2">
    <source>
        <dbReference type="Proteomes" id="UP001528823"/>
    </source>
</evidence>
<dbReference type="RefSeq" id="WP_274690445.1">
    <property type="nucleotide sequence ID" value="NZ_JAPMOU010000029.1"/>
</dbReference>
<organism evidence="1 2">
    <name type="scientific">Spartinivicinus poritis</name>
    <dbReference type="NCBI Taxonomy" id="2994640"/>
    <lineage>
        <taxon>Bacteria</taxon>
        <taxon>Pseudomonadati</taxon>
        <taxon>Pseudomonadota</taxon>
        <taxon>Gammaproteobacteria</taxon>
        <taxon>Oceanospirillales</taxon>
        <taxon>Zooshikellaceae</taxon>
        <taxon>Spartinivicinus</taxon>
    </lineage>
</organism>
<comment type="caution">
    <text evidence="1">The sequence shown here is derived from an EMBL/GenBank/DDBJ whole genome shotgun (WGS) entry which is preliminary data.</text>
</comment>